<gene>
    <name evidence="1" type="ORF">CCAX7_59700</name>
</gene>
<dbReference type="KEGG" id="ccot:CCAX7_59700"/>
<proteinExistence type="predicted"/>
<organism evidence="1 2">
    <name type="scientific">Capsulimonas corticalis</name>
    <dbReference type="NCBI Taxonomy" id="2219043"/>
    <lineage>
        <taxon>Bacteria</taxon>
        <taxon>Bacillati</taxon>
        <taxon>Armatimonadota</taxon>
        <taxon>Armatimonadia</taxon>
        <taxon>Capsulimonadales</taxon>
        <taxon>Capsulimonadaceae</taxon>
        <taxon>Capsulimonas</taxon>
    </lineage>
</organism>
<sequence length="170" mass="19141">MMVLEKNIDSGCSILKVSCVEKQHVVPLKQKAMNKNPIGKSWDFIESTNFEWDQANNEQRAYFRDVCASFLRTVFTPPPGYAIESIEAEWMGKFPVVALGCDFDIEPIPKAAYEVLIETMRAALDRFIDSVDWDVISHIKFGSTTPEAGDREFGSAAVTWLEGFRPGRAI</sequence>
<keyword evidence="2" id="KW-1185">Reference proteome</keyword>
<reference evidence="1 2" key="1">
    <citation type="journal article" date="2019" name="Int. J. Syst. Evol. Microbiol.">
        <title>Capsulimonas corticalis gen. nov., sp. nov., an aerobic capsulated bacterium, of a novel bacterial order, Capsulimonadales ord. nov., of the class Armatimonadia of the phylum Armatimonadetes.</title>
        <authorList>
            <person name="Li J."/>
            <person name="Kudo C."/>
            <person name="Tonouchi A."/>
        </authorList>
    </citation>
    <scope>NUCLEOTIDE SEQUENCE [LARGE SCALE GENOMIC DNA]</scope>
    <source>
        <strain evidence="1 2">AX-7</strain>
    </source>
</reference>
<protein>
    <submittedName>
        <fullName evidence="1">Uncharacterized protein</fullName>
    </submittedName>
</protein>
<dbReference type="AlphaFoldDB" id="A0A402CZL0"/>
<accession>A0A402CZL0</accession>
<evidence type="ECO:0000313" key="2">
    <source>
        <dbReference type="Proteomes" id="UP000287394"/>
    </source>
</evidence>
<dbReference type="Proteomes" id="UP000287394">
    <property type="component" value="Chromosome"/>
</dbReference>
<dbReference type="EMBL" id="AP025739">
    <property type="protein sequence ID" value="BDI33919.1"/>
    <property type="molecule type" value="Genomic_DNA"/>
</dbReference>
<evidence type="ECO:0000313" key="1">
    <source>
        <dbReference type="EMBL" id="BDI33919.1"/>
    </source>
</evidence>
<name>A0A402CZL0_9BACT</name>